<dbReference type="Proteomes" id="UP001152649">
    <property type="component" value="Unassembled WGS sequence"/>
</dbReference>
<feature type="signal peptide" evidence="1">
    <location>
        <begin position="1"/>
        <end position="24"/>
    </location>
</feature>
<keyword evidence="1" id="KW-0732">Signal</keyword>
<feature type="chain" id="PRO_5040784544" evidence="1">
    <location>
        <begin position="25"/>
        <end position="84"/>
    </location>
</feature>
<accession>A0A9W4J6M5</accession>
<name>A0A9W4J6M5_9EURO</name>
<proteinExistence type="predicted"/>
<keyword evidence="3" id="KW-1185">Reference proteome</keyword>
<protein>
    <submittedName>
        <fullName evidence="2">Uncharacterized protein</fullName>
    </submittedName>
</protein>
<dbReference type="OrthoDB" id="4525860at2759"/>
<evidence type="ECO:0000256" key="1">
    <source>
        <dbReference type="SAM" id="SignalP"/>
    </source>
</evidence>
<dbReference type="AlphaFoldDB" id="A0A9W4J6M5"/>
<reference evidence="2" key="1">
    <citation type="submission" date="2021-07" db="EMBL/GenBank/DDBJ databases">
        <authorList>
            <person name="Branca A.L. A."/>
        </authorList>
    </citation>
    <scope>NUCLEOTIDE SEQUENCE</scope>
</reference>
<evidence type="ECO:0000313" key="3">
    <source>
        <dbReference type="Proteomes" id="UP001152649"/>
    </source>
</evidence>
<evidence type="ECO:0000313" key="2">
    <source>
        <dbReference type="EMBL" id="CAG8382822.1"/>
    </source>
</evidence>
<gene>
    <name evidence="2" type="ORF">PSALAMII_LOCUS5917</name>
</gene>
<comment type="caution">
    <text evidence="2">The sequence shown here is derived from an EMBL/GenBank/DDBJ whole genome shotgun (WGS) entry which is preliminary data.</text>
</comment>
<dbReference type="EMBL" id="CAJVPG010000244">
    <property type="protein sequence ID" value="CAG8382822.1"/>
    <property type="molecule type" value="Genomic_DNA"/>
</dbReference>
<organism evidence="2 3">
    <name type="scientific">Penicillium salamii</name>
    <dbReference type="NCBI Taxonomy" id="1612424"/>
    <lineage>
        <taxon>Eukaryota</taxon>
        <taxon>Fungi</taxon>
        <taxon>Dikarya</taxon>
        <taxon>Ascomycota</taxon>
        <taxon>Pezizomycotina</taxon>
        <taxon>Eurotiomycetes</taxon>
        <taxon>Eurotiomycetidae</taxon>
        <taxon>Eurotiales</taxon>
        <taxon>Aspergillaceae</taxon>
        <taxon>Penicillium</taxon>
    </lineage>
</organism>
<sequence>MVAYNIGTAIMATLAFSLAVQAAALPEAKASIEKRQCVGGGHAECIPLVTTQCQLRCTSRNAILYTICMDQCVVKAGEQCINDC</sequence>